<protein>
    <submittedName>
        <fullName evidence="2">HELICc2 domain-containing protein</fullName>
    </submittedName>
</protein>
<organism evidence="1 2">
    <name type="scientific">Panagrellus redivivus</name>
    <name type="common">Microworm</name>
    <dbReference type="NCBI Taxonomy" id="6233"/>
    <lineage>
        <taxon>Eukaryota</taxon>
        <taxon>Metazoa</taxon>
        <taxon>Ecdysozoa</taxon>
        <taxon>Nematoda</taxon>
        <taxon>Chromadorea</taxon>
        <taxon>Rhabditida</taxon>
        <taxon>Tylenchina</taxon>
        <taxon>Panagrolaimomorpha</taxon>
        <taxon>Panagrolaimoidea</taxon>
        <taxon>Panagrolaimidae</taxon>
        <taxon>Panagrellus</taxon>
    </lineage>
</organism>
<reference evidence="1" key="1">
    <citation type="journal article" date="2013" name="Genetics">
        <title>The draft genome and transcriptome of Panagrellus redivivus are shaped by the harsh demands of a free-living lifestyle.</title>
        <authorList>
            <person name="Srinivasan J."/>
            <person name="Dillman A.R."/>
            <person name="Macchietto M.G."/>
            <person name="Heikkinen L."/>
            <person name="Lakso M."/>
            <person name="Fracchia K.M."/>
            <person name="Antoshechkin I."/>
            <person name="Mortazavi A."/>
            <person name="Wong G."/>
            <person name="Sternberg P.W."/>
        </authorList>
    </citation>
    <scope>NUCLEOTIDE SEQUENCE [LARGE SCALE GENOMIC DNA]</scope>
    <source>
        <strain evidence="1">MT8872</strain>
    </source>
</reference>
<keyword evidence="1" id="KW-1185">Reference proteome</keyword>
<dbReference type="Pfam" id="PF03564">
    <property type="entry name" value="DUF1759"/>
    <property type="match status" value="1"/>
</dbReference>
<dbReference type="InterPro" id="IPR005312">
    <property type="entry name" value="DUF1759"/>
</dbReference>
<evidence type="ECO:0000313" key="1">
    <source>
        <dbReference type="Proteomes" id="UP000492821"/>
    </source>
</evidence>
<proteinExistence type="predicted"/>
<accession>A0A7E4VTF4</accession>
<sequence length="150" mass="16282">PPVPHDALNNPAVPHAALANPAAPHAAPPIAIRQINIAQNGYQQAPPPQHPQPAAINENPATVPVKLPALALPRFSDGVEEFHVFWNRFEVAVHRKNIATVDKLLHLKSCLHGEAGRAVANFPDTEDNYIAVVDTLNRKYGDKEILSLTL</sequence>
<name>A0A7E4VTF4_PANRE</name>
<evidence type="ECO:0000313" key="2">
    <source>
        <dbReference type="WBParaSite" id="Pan_g257.t1"/>
    </source>
</evidence>
<dbReference type="Proteomes" id="UP000492821">
    <property type="component" value="Unassembled WGS sequence"/>
</dbReference>
<dbReference type="AlphaFoldDB" id="A0A7E4VTF4"/>
<reference evidence="2" key="2">
    <citation type="submission" date="2020-10" db="UniProtKB">
        <authorList>
            <consortium name="WormBaseParasite"/>
        </authorList>
    </citation>
    <scope>IDENTIFICATION</scope>
</reference>
<dbReference type="WBParaSite" id="Pan_g257.t1">
    <property type="protein sequence ID" value="Pan_g257.t1"/>
    <property type="gene ID" value="Pan_g257"/>
</dbReference>